<proteinExistence type="predicted"/>
<keyword evidence="1" id="KW-0472">Membrane</keyword>
<dbReference type="RefSeq" id="XP_040669511.1">
    <property type="nucleotide sequence ID" value="XM_040816295.1"/>
</dbReference>
<dbReference type="VEuPathDB" id="FungiDB:ASPVEDRAFT_752763"/>
<name>A0A1L9PQF6_ASPVE</name>
<evidence type="ECO:0000256" key="1">
    <source>
        <dbReference type="SAM" id="Phobius"/>
    </source>
</evidence>
<sequence length="90" mass="10446">MICHHIHHFPTRRTSNRRQTASRRGESTVGNRGSSCYFATLPSLQRFSRLIYLIVFLFFSFFFFFKTLSPLVAIIPLHPSLQPCPPCCLK</sequence>
<dbReference type="AlphaFoldDB" id="A0A1L9PQF6"/>
<dbReference type="Proteomes" id="UP000184073">
    <property type="component" value="Unassembled WGS sequence"/>
</dbReference>
<accession>A0A1L9PQF6</accession>
<evidence type="ECO:0000313" key="3">
    <source>
        <dbReference type="Proteomes" id="UP000184073"/>
    </source>
</evidence>
<reference evidence="3" key="1">
    <citation type="journal article" date="2017" name="Genome Biol.">
        <title>Comparative genomics reveals high biological diversity and specific adaptations in the industrially and medically important fungal genus Aspergillus.</title>
        <authorList>
            <person name="de Vries R.P."/>
            <person name="Riley R."/>
            <person name="Wiebenga A."/>
            <person name="Aguilar-Osorio G."/>
            <person name="Amillis S."/>
            <person name="Uchima C.A."/>
            <person name="Anderluh G."/>
            <person name="Asadollahi M."/>
            <person name="Askin M."/>
            <person name="Barry K."/>
            <person name="Battaglia E."/>
            <person name="Bayram O."/>
            <person name="Benocci T."/>
            <person name="Braus-Stromeyer S.A."/>
            <person name="Caldana C."/>
            <person name="Canovas D."/>
            <person name="Cerqueira G.C."/>
            <person name="Chen F."/>
            <person name="Chen W."/>
            <person name="Choi C."/>
            <person name="Clum A."/>
            <person name="Dos Santos R.A."/>
            <person name="Damasio A.R."/>
            <person name="Diallinas G."/>
            <person name="Emri T."/>
            <person name="Fekete E."/>
            <person name="Flipphi M."/>
            <person name="Freyberg S."/>
            <person name="Gallo A."/>
            <person name="Gournas C."/>
            <person name="Habgood R."/>
            <person name="Hainaut M."/>
            <person name="Harispe M.L."/>
            <person name="Henrissat B."/>
            <person name="Hilden K.S."/>
            <person name="Hope R."/>
            <person name="Hossain A."/>
            <person name="Karabika E."/>
            <person name="Karaffa L."/>
            <person name="Karanyi Z."/>
            <person name="Krasevec N."/>
            <person name="Kuo A."/>
            <person name="Kusch H."/>
            <person name="LaButti K."/>
            <person name="Lagendijk E.L."/>
            <person name="Lapidus A."/>
            <person name="Levasseur A."/>
            <person name="Lindquist E."/>
            <person name="Lipzen A."/>
            <person name="Logrieco A.F."/>
            <person name="MacCabe A."/>
            <person name="Maekelae M.R."/>
            <person name="Malavazi I."/>
            <person name="Melin P."/>
            <person name="Meyer V."/>
            <person name="Mielnichuk N."/>
            <person name="Miskei M."/>
            <person name="Molnar A.P."/>
            <person name="Mule G."/>
            <person name="Ngan C.Y."/>
            <person name="Orejas M."/>
            <person name="Orosz E."/>
            <person name="Ouedraogo J.P."/>
            <person name="Overkamp K.M."/>
            <person name="Park H.-S."/>
            <person name="Perrone G."/>
            <person name="Piumi F."/>
            <person name="Punt P.J."/>
            <person name="Ram A.F."/>
            <person name="Ramon A."/>
            <person name="Rauscher S."/>
            <person name="Record E."/>
            <person name="Riano-Pachon D.M."/>
            <person name="Robert V."/>
            <person name="Roehrig J."/>
            <person name="Ruller R."/>
            <person name="Salamov A."/>
            <person name="Salih N.S."/>
            <person name="Samson R.A."/>
            <person name="Sandor E."/>
            <person name="Sanguinetti M."/>
            <person name="Schuetze T."/>
            <person name="Sepcic K."/>
            <person name="Shelest E."/>
            <person name="Sherlock G."/>
            <person name="Sophianopoulou V."/>
            <person name="Squina F.M."/>
            <person name="Sun H."/>
            <person name="Susca A."/>
            <person name="Todd R.B."/>
            <person name="Tsang A."/>
            <person name="Unkles S.E."/>
            <person name="van de Wiele N."/>
            <person name="van Rossen-Uffink D."/>
            <person name="Oliveira J.V."/>
            <person name="Vesth T.C."/>
            <person name="Visser J."/>
            <person name="Yu J.-H."/>
            <person name="Zhou M."/>
            <person name="Andersen M.R."/>
            <person name="Archer D.B."/>
            <person name="Baker S.E."/>
            <person name="Benoit I."/>
            <person name="Brakhage A.A."/>
            <person name="Braus G.H."/>
            <person name="Fischer R."/>
            <person name="Frisvad J.C."/>
            <person name="Goldman G.H."/>
            <person name="Houbraken J."/>
            <person name="Oakley B."/>
            <person name="Pocsi I."/>
            <person name="Scazzocchio C."/>
            <person name="Seiboth B."/>
            <person name="vanKuyk P.A."/>
            <person name="Wortman J."/>
            <person name="Dyer P.S."/>
            <person name="Grigoriev I.V."/>
        </authorList>
    </citation>
    <scope>NUCLEOTIDE SEQUENCE [LARGE SCALE GENOMIC DNA]</scope>
    <source>
        <strain evidence="3">CBS 583.65</strain>
    </source>
</reference>
<dbReference type="EMBL" id="KV878130">
    <property type="protein sequence ID" value="OJJ03749.1"/>
    <property type="molecule type" value="Genomic_DNA"/>
</dbReference>
<organism evidence="2 3">
    <name type="scientific">Aspergillus versicolor CBS 583.65</name>
    <dbReference type="NCBI Taxonomy" id="1036611"/>
    <lineage>
        <taxon>Eukaryota</taxon>
        <taxon>Fungi</taxon>
        <taxon>Dikarya</taxon>
        <taxon>Ascomycota</taxon>
        <taxon>Pezizomycotina</taxon>
        <taxon>Eurotiomycetes</taxon>
        <taxon>Eurotiomycetidae</taxon>
        <taxon>Eurotiales</taxon>
        <taxon>Aspergillaceae</taxon>
        <taxon>Aspergillus</taxon>
        <taxon>Aspergillus subgen. Nidulantes</taxon>
    </lineage>
</organism>
<protein>
    <submittedName>
        <fullName evidence="2">Uncharacterized protein</fullName>
    </submittedName>
</protein>
<gene>
    <name evidence="2" type="ORF">ASPVEDRAFT_752763</name>
</gene>
<keyword evidence="1" id="KW-1133">Transmembrane helix</keyword>
<evidence type="ECO:0000313" key="2">
    <source>
        <dbReference type="EMBL" id="OJJ03749.1"/>
    </source>
</evidence>
<feature type="transmembrane region" description="Helical" evidence="1">
    <location>
        <begin position="50"/>
        <end position="75"/>
    </location>
</feature>
<keyword evidence="3" id="KW-1185">Reference proteome</keyword>
<dbReference type="GeneID" id="63731806"/>
<keyword evidence="1" id="KW-0812">Transmembrane</keyword>